<evidence type="ECO:0000313" key="5">
    <source>
        <dbReference type="EMBL" id="GGC12152.1"/>
    </source>
</evidence>
<organism evidence="5 6">
    <name type="scientific">Marinobacterium zhoushanense</name>
    <dbReference type="NCBI Taxonomy" id="1679163"/>
    <lineage>
        <taxon>Bacteria</taxon>
        <taxon>Pseudomonadati</taxon>
        <taxon>Pseudomonadota</taxon>
        <taxon>Gammaproteobacteria</taxon>
        <taxon>Oceanospirillales</taxon>
        <taxon>Oceanospirillaceae</taxon>
        <taxon>Marinobacterium</taxon>
    </lineage>
</organism>
<evidence type="ECO:0000256" key="3">
    <source>
        <dbReference type="SAM" id="SignalP"/>
    </source>
</evidence>
<dbReference type="RefSeq" id="WP_188752370.1">
    <property type="nucleotide sequence ID" value="NZ_BMIJ01000015.1"/>
</dbReference>
<reference evidence="6" key="1">
    <citation type="journal article" date="2019" name="Int. J. Syst. Evol. Microbiol.">
        <title>The Global Catalogue of Microorganisms (GCM) 10K type strain sequencing project: providing services to taxonomists for standard genome sequencing and annotation.</title>
        <authorList>
            <consortium name="The Broad Institute Genomics Platform"/>
            <consortium name="The Broad Institute Genome Sequencing Center for Infectious Disease"/>
            <person name="Wu L."/>
            <person name="Ma J."/>
        </authorList>
    </citation>
    <scope>NUCLEOTIDE SEQUENCE [LARGE SCALE GENOMIC DNA]</scope>
    <source>
        <strain evidence="6">CGMCC 1.15341</strain>
    </source>
</reference>
<accession>A0ABQ1KX47</accession>
<gene>
    <name evidence="5" type="ORF">GCM10011352_43270</name>
</gene>
<keyword evidence="6" id="KW-1185">Reference proteome</keyword>
<proteinExistence type="inferred from homology"/>
<dbReference type="PANTHER" id="PTHR30483:SF6">
    <property type="entry name" value="PERIPLASMIC BINDING PROTEIN OF ABC TRANSPORTER FOR NATURAL AMINO ACIDS"/>
    <property type="match status" value="1"/>
</dbReference>
<feature type="domain" description="Leucine-binding protein" evidence="4">
    <location>
        <begin position="40"/>
        <end position="386"/>
    </location>
</feature>
<comment type="caution">
    <text evidence="5">The sequence shown here is derived from an EMBL/GenBank/DDBJ whole genome shotgun (WGS) entry which is preliminary data.</text>
</comment>
<dbReference type="PANTHER" id="PTHR30483">
    <property type="entry name" value="LEUCINE-SPECIFIC-BINDING PROTEIN"/>
    <property type="match status" value="1"/>
</dbReference>
<dbReference type="Pfam" id="PF13458">
    <property type="entry name" value="Peripla_BP_6"/>
    <property type="match status" value="1"/>
</dbReference>
<feature type="chain" id="PRO_5046261887" evidence="3">
    <location>
        <begin position="24"/>
        <end position="417"/>
    </location>
</feature>
<evidence type="ECO:0000256" key="1">
    <source>
        <dbReference type="ARBA" id="ARBA00010062"/>
    </source>
</evidence>
<feature type="signal peptide" evidence="3">
    <location>
        <begin position="1"/>
        <end position="23"/>
    </location>
</feature>
<dbReference type="EMBL" id="BMIJ01000015">
    <property type="protein sequence ID" value="GGC12152.1"/>
    <property type="molecule type" value="Genomic_DNA"/>
</dbReference>
<sequence length="417" mass="43882">MKKTTLVGLIALGSLSMIGTASANDAVCGLNNGQAASGEPIKVGAIYGNAAPGDFSAATDAANAYFKCVNENGGIHGRPIQYLVENDQWNPELAAQAAAKLVKDEAVVAMVGNSSFVEMSVNAPMYAENGIMAMASGCAVSECFESSNIVSTNQGPLASSVGAAMYAVEELGATNISCIGMAIPSVGNWSCGAVQSYMESKGLNASYVLLNPAAPDVNSALLEAIASGADSILVNLPAGLAIAFLSVAEEQDLGDAYSWTSSTPLYDASVPKTLGEYWSGKMFVSAELTTIDGAGADNQNWLRVMDAYADPADPRDTFAQAGYLSARYFVKTMNEMNPVNVDNRALVTAAIQAIKGYDSDLMCGPYYVGRADRHMPNHAGIIVEVRDEAFHVVRDCFEYEGPYFEPILDAEKTLGLR</sequence>
<name>A0ABQ1KX47_9GAMM</name>
<dbReference type="CDD" id="cd06341">
    <property type="entry name" value="PBP1_ABC_ligand_binding-like"/>
    <property type="match status" value="1"/>
</dbReference>
<keyword evidence="2 3" id="KW-0732">Signal</keyword>
<comment type="similarity">
    <text evidence="1">Belongs to the leucine-binding protein family.</text>
</comment>
<dbReference type="InterPro" id="IPR028081">
    <property type="entry name" value="Leu-bd"/>
</dbReference>
<evidence type="ECO:0000313" key="6">
    <source>
        <dbReference type="Proteomes" id="UP000629025"/>
    </source>
</evidence>
<dbReference type="InterPro" id="IPR051010">
    <property type="entry name" value="BCAA_transport"/>
</dbReference>
<protein>
    <submittedName>
        <fullName evidence="5">Branched-chain amino acid ABC transporter substrate-binding protein</fullName>
    </submittedName>
</protein>
<evidence type="ECO:0000256" key="2">
    <source>
        <dbReference type="ARBA" id="ARBA00022729"/>
    </source>
</evidence>
<dbReference type="InterPro" id="IPR028082">
    <property type="entry name" value="Peripla_BP_I"/>
</dbReference>
<dbReference type="SUPFAM" id="SSF53822">
    <property type="entry name" value="Periplasmic binding protein-like I"/>
    <property type="match status" value="1"/>
</dbReference>
<evidence type="ECO:0000259" key="4">
    <source>
        <dbReference type="Pfam" id="PF13458"/>
    </source>
</evidence>
<dbReference type="Proteomes" id="UP000629025">
    <property type="component" value="Unassembled WGS sequence"/>
</dbReference>
<dbReference type="Gene3D" id="3.40.50.2300">
    <property type="match status" value="2"/>
</dbReference>